<evidence type="ECO:0000256" key="4">
    <source>
        <dbReference type="ARBA" id="ARBA00017238"/>
    </source>
</evidence>
<proteinExistence type="inferred from homology"/>
<dbReference type="PANTHER" id="PTHR11470">
    <property type="entry name" value="KAPPA CASEIN"/>
    <property type="match status" value="1"/>
</dbReference>
<keyword evidence="8" id="KW-0325">Glycoprotein</keyword>
<feature type="compositionally biased region" description="Polar residues" evidence="9">
    <location>
        <begin position="160"/>
        <end position="169"/>
    </location>
</feature>
<dbReference type="Proteomes" id="UP000694915">
    <property type="component" value="Linkage group LG1"/>
</dbReference>
<evidence type="ECO:0000256" key="6">
    <source>
        <dbReference type="ARBA" id="ARBA00022553"/>
    </source>
</evidence>
<feature type="region of interest" description="Disordered" evidence="9">
    <location>
        <begin position="160"/>
        <end position="179"/>
    </location>
</feature>
<keyword evidence="7" id="KW-0494">Milk protein</keyword>
<evidence type="ECO:0000313" key="11">
    <source>
        <dbReference type="Proteomes" id="UP000694915"/>
    </source>
</evidence>
<comment type="subcellular location">
    <subcellularLocation>
        <location evidence="2">Secreted</location>
    </subcellularLocation>
</comment>
<evidence type="ECO:0000256" key="8">
    <source>
        <dbReference type="ARBA" id="ARBA00023180"/>
    </source>
</evidence>
<name>A0ABM0L605_MICOH</name>
<comment type="function">
    <text evidence="1">Kappa-casein stabilizes micelle formation, preventing casein precipitation in milk.</text>
</comment>
<keyword evidence="11" id="KW-1185">Reference proteome</keyword>
<evidence type="ECO:0000256" key="3">
    <source>
        <dbReference type="ARBA" id="ARBA00005332"/>
    </source>
</evidence>
<evidence type="ECO:0000256" key="9">
    <source>
        <dbReference type="SAM" id="MobiDB-lite"/>
    </source>
</evidence>
<dbReference type="GeneID" id="101986593"/>
<evidence type="ECO:0000256" key="5">
    <source>
        <dbReference type="ARBA" id="ARBA00022525"/>
    </source>
</evidence>
<evidence type="ECO:0000256" key="1">
    <source>
        <dbReference type="ARBA" id="ARBA00003829"/>
    </source>
</evidence>
<gene>
    <name evidence="12" type="primary">Csn3</name>
</gene>
<keyword evidence="6" id="KW-0597">Phosphoprotein</keyword>
<evidence type="ECO:0000256" key="7">
    <source>
        <dbReference type="ARBA" id="ARBA00022743"/>
    </source>
</evidence>
<evidence type="ECO:0000256" key="2">
    <source>
        <dbReference type="ARBA" id="ARBA00004613"/>
    </source>
</evidence>
<accession>A0ABM0L605</accession>
<reference evidence="12" key="1">
    <citation type="submission" date="2025-08" db="UniProtKB">
        <authorList>
            <consortium name="RefSeq"/>
        </authorList>
    </citation>
    <scope>IDENTIFICATION</scope>
</reference>
<evidence type="ECO:0000256" key="10">
    <source>
        <dbReference type="SAM" id="SignalP"/>
    </source>
</evidence>
<keyword evidence="5" id="KW-0964">Secreted</keyword>
<dbReference type="InterPro" id="IPR000117">
    <property type="entry name" value="Casein_kappa"/>
</dbReference>
<feature type="chain" id="PRO_5046883308" description="Kappa-casein" evidence="10">
    <location>
        <begin position="22"/>
        <end position="179"/>
    </location>
</feature>
<comment type="similarity">
    <text evidence="3">Belongs to the kappa-casein family.</text>
</comment>
<sequence length="179" mass="20165">MMRKFIAVMNILALTLPFLAAEVQNTDPTCREKDEILYDQRRILSIPVRYMLSSNLCYEPNYYRYRPFVAIDPYMYYSLITRLLLLRSPAQISQWQTMPNLPQPTEIPHPIPSPSFIAINTNQNDDTTTMPTVGINTPVESTPVPIIEPVEITVANPEASTVPVNNPETATVPVLSSVA</sequence>
<organism evidence="11 12">
    <name type="scientific">Microtus ochrogaster</name>
    <name type="common">Prairie vole</name>
    <dbReference type="NCBI Taxonomy" id="79684"/>
    <lineage>
        <taxon>Eukaryota</taxon>
        <taxon>Metazoa</taxon>
        <taxon>Chordata</taxon>
        <taxon>Craniata</taxon>
        <taxon>Vertebrata</taxon>
        <taxon>Euteleostomi</taxon>
        <taxon>Mammalia</taxon>
        <taxon>Eutheria</taxon>
        <taxon>Euarchontoglires</taxon>
        <taxon>Glires</taxon>
        <taxon>Rodentia</taxon>
        <taxon>Myomorpha</taxon>
        <taxon>Muroidea</taxon>
        <taxon>Cricetidae</taxon>
        <taxon>Arvicolinae</taxon>
        <taxon>Microtus</taxon>
    </lineage>
</organism>
<evidence type="ECO:0000313" key="12">
    <source>
        <dbReference type="RefSeq" id="XP_005359658.1"/>
    </source>
</evidence>
<dbReference type="RefSeq" id="XP_005359658.1">
    <property type="nucleotide sequence ID" value="XM_005359601.1"/>
</dbReference>
<feature type="signal peptide" evidence="10">
    <location>
        <begin position="1"/>
        <end position="21"/>
    </location>
</feature>
<protein>
    <recommendedName>
        <fullName evidence="4">Kappa-casein</fullName>
    </recommendedName>
</protein>
<dbReference type="PANTHER" id="PTHR11470:SF2">
    <property type="entry name" value="KAPPA-CASEIN"/>
    <property type="match status" value="1"/>
</dbReference>
<dbReference type="Pfam" id="PF00997">
    <property type="entry name" value="Casein_kappa"/>
    <property type="match status" value="1"/>
</dbReference>
<keyword evidence="10" id="KW-0732">Signal</keyword>